<dbReference type="EMBL" id="ACJX03000001">
    <property type="protein sequence ID" value="KRT35258.1"/>
    <property type="molecule type" value="Genomic_DNA"/>
</dbReference>
<name>A0A0T5XA71_9BACT</name>
<evidence type="ECO:0000313" key="2">
    <source>
        <dbReference type="Proteomes" id="UP000005273"/>
    </source>
</evidence>
<dbReference type="Proteomes" id="UP000005273">
    <property type="component" value="Unassembled WGS sequence"/>
</dbReference>
<reference evidence="2" key="1">
    <citation type="submission" date="2012-09" db="EMBL/GenBank/DDBJ databases">
        <authorList>
            <person name="Weinstock G."/>
            <person name="Sodergren E."/>
            <person name="Clifton S."/>
            <person name="Fulton L."/>
            <person name="Fulton B."/>
            <person name="Courtney L."/>
            <person name="Fronick C."/>
            <person name="Harrison M."/>
            <person name="Strong C."/>
            <person name="Farmer C."/>
            <person name="Delehaunty K."/>
            <person name="Markovic C."/>
            <person name="Hall O."/>
            <person name="Minx P."/>
            <person name="Tomlinson C."/>
            <person name="Mitreva M."/>
            <person name="Nelson J."/>
            <person name="Hou S."/>
            <person name="Wollam A."/>
            <person name="Pepin K.H."/>
            <person name="Johnson M."/>
            <person name="Bhonagiri V."/>
            <person name="Nash W.E."/>
            <person name="Suruliraj S."/>
            <person name="Warren W."/>
            <person name="Chinwalla A."/>
            <person name="Mardis E.R."/>
            <person name="Wilson R.K."/>
        </authorList>
    </citation>
    <scope>NUCLEOTIDE SEQUENCE [LARGE SCALE GENOMIC DNA]</scope>
    <source>
        <strain evidence="2">OS1</strain>
    </source>
</reference>
<organism evidence="1 2">
    <name type="scientific">Acetomicrobium hydrogeniformans ATCC BAA-1850</name>
    <dbReference type="NCBI Taxonomy" id="592015"/>
    <lineage>
        <taxon>Bacteria</taxon>
        <taxon>Thermotogati</taxon>
        <taxon>Synergistota</taxon>
        <taxon>Synergistia</taxon>
        <taxon>Synergistales</taxon>
        <taxon>Acetomicrobiaceae</taxon>
        <taxon>Acetomicrobium</taxon>
    </lineage>
</organism>
<keyword evidence="2" id="KW-1185">Reference proteome</keyword>
<protein>
    <submittedName>
        <fullName evidence="1">Uncharacterized protein</fullName>
    </submittedName>
</protein>
<gene>
    <name evidence="1" type="ORF">HMPREF1705_04773</name>
</gene>
<evidence type="ECO:0000313" key="1">
    <source>
        <dbReference type="EMBL" id="KRT35258.1"/>
    </source>
</evidence>
<dbReference type="STRING" id="592015.HMPREF1705_04773"/>
<proteinExistence type="predicted"/>
<sequence length="68" mass="7460">MRFSPAKVFACGHAPYKKNSSIFPIKVNISQPFITLKECLSSGNSSGILQYPLLHPHIAGVRSKVLSF</sequence>
<comment type="caution">
    <text evidence="1">The sequence shown here is derived from an EMBL/GenBank/DDBJ whole genome shotgun (WGS) entry which is preliminary data.</text>
</comment>
<dbReference type="AlphaFoldDB" id="A0A0T5XA71"/>
<accession>A0A0T5XA71</accession>